<feature type="non-terminal residue" evidence="7">
    <location>
        <position position="144"/>
    </location>
</feature>
<feature type="transmembrane region" description="Helical" evidence="5">
    <location>
        <begin position="50"/>
        <end position="73"/>
    </location>
</feature>
<reference evidence="7" key="1">
    <citation type="journal article" date="2015" name="Nature">
        <title>Complex archaea that bridge the gap between prokaryotes and eukaryotes.</title>
        <authorList>
            <person name="Spang A."/>
            <person name="Saw J.H."/>
            <person name="Jorgensen S.L."/>
            <person name="Zaremba-Niedzwiedzka K."/>
            <person name="Martijn J."/>
            <person name="Lind A.E."/>
            <person name="van Eijk R."/>
            <person name="Schleper C."/>
            <person name="Guy L."/>
            <person name="Ettema T.J."/>
        </authorList>
    </citation>
    <scope>NUCLEOTIDE SEQUENCE</scope>
</reference>
<feature type="domain" description="Cytochrome C biogenesis protein transmembrane" evidence="6">
    <location>
        <begin position="6"/>
        <end position="144"/>
    </location>
</feature>
<dbReference type="InterPro" id="IPR003834">
    <property type="entry name" value="Cyt_c_assmbl_TM_dom"/>
</dbReference>
<evidence type="ECO:0000256" key="4">
    <source>
        <dbReference type="ARBA" id="ARBA00023136"/>
    </source>
</evidence>
<dbReference type="AlphaFoldDB" id="A0A0F8WLM1"/>
<dbReference type="Pfam" id="PF02683">
    <property type="entry name" value="DsbD_TM"/>
    <property type="match status" value="1"/>
</dbReference>
<keyword evidence="3 5" id="KW-1133">Transmembrane helix</keyword>
<organism evidence="7">
    <name type="scientific">marine sediment metagenome</name>
    <dbReference type="NCBI Taxonomy" id="412755"/>
    <lineage>
        <taxon>unclassified sequences</taxon>
        <taxon>metagenomes</taxon>
        <taxon>ecological metagenomes</taxon>
    </lineage>
</organism>
<name>A0A0F8WLM1_9ZZZZ</name>
<dbReference type="GO" id="GO:0016020">
    <property type="term" value="C:membrane"/>
    <property type="evidence" value="ECO:0007669"/>
    <property type="project" value="UniProtKB-SubCell"/>
</dbReference>
<keyword evidence="2 5" id="KW-0812">Transmembrane</keyword>
<dbReference type="GO" id="GO:0045454">
    <property type="term" value="P:cell redox homeostasis"/>
    <property type="evidence" value="ECO:0007669"/>
    <property type="project" value="TreeGrafter"/>
</dbReference>
<evidence type="ECO:0000259" key="6">
    <source>
        <dbReference type="Pfam" id="PF02683"/>
    </source>
</evidence>
<keyword evidence="4 5" id="KW-0472">Membrane</keyword>
<evidence type="ECO:0000256" key="2">
    <source>
        <dbReference type="ARBA" id="ARBA00022692"/>
    </source>
</evidence>
<proteinExistence type="predicted"/>
<comment type="subcellular location">
    <subcellularLocation>
        <location evidence="1">Membrane</location>
        <topology evidence="1">Multi-pass membrane protein</topology>
    </subcellularLocation>
</comment>
<evidence type="ECO:0000256" key="5">
    <source>
        <dbReference type="SAM" id="Phobius"/>
    </source>
</evidence>
<evidence type="ECO:0000256" key="3">
    <source>
        <dbReference type="ARBA" id="ARBA00022989"/>
    </source>
</evidence>
<feature type="transmembrane region" description="Helical" evidence="5">
    <location>
        <begin position="85"/>
        <end position="106"/>
    </location>
</feature>
<evidence type="ECO:0000313" key="7">
    <source>
        <dbReference type="EMBL" id="KKK49135.1"/>
    </source>
</evidence>
<dbReference type="EMBL" id="LAZR01068707">
    <property type="protein sequence ID" value="KKK49135.1"/>
    <property type="molecule type" value="Genomic_DNA"/>
</dbReference>
<dbReference type="PANTHER" id="PTHR32234">
    <property type="entry name" value="THIOL:DISULFIDE INTERCHANGE PROTEIN DSBD"/>
    <property type="match status" value="1"/>
</dbReference>
<accession>A0A0F8WLM1</accession>
<sequence>MTEIIAIFGLSFIAGITTSFQPCLFPLLPTYTSIMSNSEDNIKNGLINSIFLTTGIIIVFTSLAILVKIGFLGISNILFRYTVEFNLLMAIFLTILGVVMILGMSVPFTSKGQQLSAKILEKYGDSNYASFLLGIVYTLMAAPC</sequence>
<comment type="caution">
    <text evidence="7">The sequence shown here is derived from an EMBL/GenBank/DDBJ whole genome shotgun (WGS) entry which is preliminary data.</text>
</comment>
<protein>
    <recommendedName>
        <fullName evidence="6">Cytochrome C biogenesis protein transmembrane domain-containing protein</fullName>
    </recommendedName>
</protein>
<dbReference type="GO" id="GO:0015035">
    <property type="term" value="F:protein-disulfide reductase activity"/>
    <property type="evidence" value="ECO:0007669"/>
    <property type="project" value="TreeGrafter"/>
</dbReference>
<gene>
    <name evidence="7" type="ORF">LCGC14_3138140</name>
</gene>
<dbReference type="PANTHER" id="PTHR32234:SF0">
    <property type="entry name" value="THIOL:DISULFIDE INTERCHANGE PROTEIN DSBD"/>
    <property type="match status" value="1"/>
</dbReference>
<evidence type="ECO:0000256" key="1">
    <source>
        <dbReference type="ARBA" id="ARBA00004141"/>
    </source>
</evidence>
<dbReference type="GO" id="GO:0017004">
    <property type="term" value="P:cytochrome complex assembly"/>
    <property type="evidence" value="ECO:0007669"/>
    <property type="project" value="InterPro"/>
</dbReference>